<evidence type="ECO:0000256" key="7">
    <source>
        <dbReference type="ARBA" id="ARBA00022703"/>
    </source>
</evidence>
<evidence type="ECO:0000256" key="3">
    <source>
        <dbReference type="ARBA" id="ARBA00010134"/>
    </source>
</evidence>
<keyword evidence="5" id="KW-0597">Phosphoprotein</keyword>
<organism evidence="21 22">
    <name type="scientific">Triplophysa rosa</name>
    <name type="common">Cave loach</name>
    <dbReference type="NCBI Taxonomy" id="992332"/>
    <lineage>
        <taxon>Eukaryota</taxon>
        <taxon>Metazoa</taxon>
        <taxon>Chordata</taxon>
        <taxon>Craniata</taxon>
        <taxon>Vertebrata</taxon>
        <taxon>Euteleostomi</taxon>
        <taxon>Actinopterygii</taxon>
        <taxon>Neopterygii</taxon>
        <taxon>Teleostei</taxon>
        <taxon>Ostariophysi</taxon>
        <taxon>Cypriniformes</taxon>
        <taxon>Nemacheilidae</taxon>
        <taxon>Triplophysa</taxon>
    </lineage>
</organism>
<dbReference type="SMART" id="SM00115">
    <property type="entry name" value="CASc"/>
    <property type="match status" value="1"/>
</dbReference>
<gene>
    <name evidence="21" type="ORF">IRJ41_002495</name>
</gene>
<dbReference type="GO" id="GO:0005886">
    <property type="term" value="C:plasma membrane"/>
    <property type="evidence" value="ECO:0007669"/>
    <property type="project" value="UniProtKB-ARBA"/>
</dbReference>
<dbReference type="InterPro" id="IPR029030">
    <property type="entry name" value="Caspase-like_dom_sf"/>
</dbReference>
<feature type="domain" description="DED" evidence="17">
    <location>
        <begin position="114"/>
        <end position="189"/>
    </location>
</feature>
<dbReference type="SMART" id="SM00031">
    <property type="entry name" value="DED"/>
    <property type="match status" value="2"/>
</dbReference>
<dbReference type="PROSITE" id="PS50208">
    <property type="entry name" value="CASPASE_P20"/>
    <property type="match status" value="1"/>
</dbReference>
<feature type="domain" description="Caspase family p10" evidence="18">
    <location>
        <begin position="458"/>
        <end position="543"/>
    </location>
</feature>
<evidence type="ECO:0000259" key="20">
    <source>
        <dbReference type="PROSITE" id="PS50209"/>
    </source>
</evidence>
<dbReference type="InterPro" id="IPR001309">
    <property type="entry name" value="Pept_C14_p20"/>
</dbReference>
<evidence type="ECO:0000259" key="18">
    <source>
        <dbReference type="PROSITE" id="PS50207"/>
    </source>
</evidence>
<evidence type="ECO:0000256" key="6">
    <source>
        <dbReference type="ARBA" id="ARBA00022670"/>
    </source>
</evidence>
<dbReference type="GO" id="GO:0051604">
    <property type="term" value="P:protein maturation"/>
    <property type="evidence" value="ECO:0007669"/>
    <property type="project" value="UniProtKB-ARBA"/>
</dbReference>
<dbReference type="SUPFAM" id="SSF47986">
    <property type="entry name" value="DEATH domain"/>
    <property type="match status" value="3"/>
</dbReference>
<keyword evidence="12" id="KW-0539">Nucleus</keyword>
<evidence type="ECO:0000256" key="13">
    <source>
        <dbReference type="ARBA" id="ARBA00051626"/>
    </source>
</evidence>
<comment type="catalytic activity">
    <reaction evidence="13">
        <text>Strict requirement for Asp at position P1 and has a preferred cleavage sequence of (Leu/Asp/Val)-Glu-Thr-Asp-|-(Gly/Ser/Ala).</text>
        <dbReference type="EC" id="3.4.22.61"/>
    </reaction>
</comment>
<evidence type="ECO:0000256" key="1">
    <source>
        <dbReference type="ARBA" id="ARBA00004123"/>
    </source>
</evidence>
<evidence type="ECO:0000256" key="15">
    <source>
        <dbReference type="ARBA" id="ARBA00068172"/>
    </source>
</evidence>
<evidence type="ECO:0000256" key="2">
    <source>
        <dbReference type="ARBA" id="ARBA00004496"/>
    </source>
</evidence>
<evidence type="ECO:0000259" key="17">
    <source>
        <dbReference type="PROSITE" id="PS50168"/>
    </source>
</evidence>
<accession>A0A9W7WS75</accession>
<feature type="domain" description="Caspase family p20" evidence="19">
    <location>
        <begin position="309"/>
        <end position="431"/>
    </location>
</feature>
<dbReference type="Gene3D" id="1.10.533.10">
    <property type="entry name" value="Death Domain, Fas"/>
    <property type="match status" value="3"/>
</dbReference>
<protein>
    <recommendedName>
        <fullName evidence="15">Caspase-8</fullName>
        <ecNumber evidence="14">3.4.22.61</ecNumber>
    </recommendedName>
</protein>
<dbReference type="Gene3D" id="3.40.50.1460">
    <property type="match status" value="1"/>
</dbReference>
<dbReference type="GO" id="GO:0043065">
    <property type="term" value="P:positive regulation of apoptotic process"/>
    <property type="evidence" value="ECO:0007669"/>
    <property type="project" value="UniProtKB-ARBA"/>
</dbReference>
<reference evidence="21" key="1">
    <citation type="submission" date="2021-02" db="EMBL/GenBank/DDBJ databases">
        <title>Comparative genomics reveals that relaxation of natural selection precedes convergent phenotypic evolution of cavefish.</title>
        <authorList>
            <person name="Peng Z."/>
        </authorList>
    </citation>
    <scope>NUCLEOTIDE SEQUENCE</scope>
    <source>
        <tissue evidence="21">Muscle</tissue>
    </source>
</reference>
<evidence type="ECO:0000313" key="21">
    <source>
        <dbReference type="EMBL" id="KAI7807354.1"/>
    </source>
</evidence>
<dbReference type="InterPro" id="IPR011029">
    <property type="entry name" value="DEATH-like_dom_sf"/>
</dbReference>
<dbReference type="PRINTS" id="PR00376">
    <property type="entry name" value="IL1BCENZYME"/>
</dbReference>
<dbReference type="PANTHER" id="PTHR48169">
    <property type="entry name" value="DED DOMAIN-CONTAINING PROTEIN"/>
    <property type="match status" value="1"/>
</dbReference>
<feature type="domain" description="CARD" evidence="20">
    <location>
        <begin position="4"/>
        <end position="82"/>
    </location>
</feature>
<dbReference type="Pfam" id="PF01335">
    <property type="entry name" value="DED"/>
    <property type="match status" value="2"/>
</dbReference>
<dbReference type="EC" id="3.4.22.61" evidence="14"/>
<dbReference type="FunFam" id="3.40.50.1460:FF:000008">
    <property type="entry name" value="caspase-8 isoform X1"/>
    <property type="match status" value="1"/>
</dbReference>
<evidence type="ECO:0000313" key="22">
    <source>
        <dbReference type="Proteomes" id="UP001059041"/>
    </source>
</evidence>
<comment type="caution">
    <text evidence="21">The sequence shown here is derived from an EMBL/GenBank/DDBJ whole genome shotgun (WGS) entry which is preliminary data.</text>
</comment>
<evidence type="ECO:0000259" key="19">
    <source>
        <dbReference type="PROSITE" id="PS50208"/>
    </source>
</evidence>
<keyword evidence="9" id="KW-0378">Hydrolase</keyword>
<dbReference type="PROSITE" id="PS50209">
    <property type="entry name" value="CARD"/>
    <property type="match status" value="1"/>
</dbReference>
<dbReference type="CDD" id="cd00032">
    <property type="entry name" value="CASc"/>
    <property type="match status" value="1"/>
</dbReference>
<name>A0A9W7WS75_TRIRA</name>
<dbReference type="InterPro" id="IPR033139">
    <property type="entry name" value="Caspase_cys_AS"/>
</dbReference>
<evidence type="ECO:0000256" key="14">
    <source>
        <dbReference type="ARBA" id="ARBA00066479"/>
    </source>
</evidence>
<keyword evidence="8" id="KW-0677">Repeat</keyword>
<dbReference type="InterPro" id="IPR011600">
    <property type="entry name" value="Pept_C14_caspase"/>
</dbReference>
<dbReference type="PANTHER" id="PTHR48169:SF6">
    <property type="entry name" value="CASPASE-8-LIKE"/>
    <property type="match status" value="1"/>
</dbReference>
<evidence type="ECO:0000256" key="12">
    <source>
        <dbReference type="ARBA" id="ARBA00023242"/>
    </source>
</evidence>
<dbReference type="CDD" id="cd01671">
    <property type="entry name" value="CARD"/>
    <property type="match status" value="1"/>
</dbReference>
<dbReference type="InterPro" id="IPR015917">
    <property type="entry name" value="Pept_C14A"/>
</dbReference>
<dbReference type="SUPFAM" id="SSF52129">
    <property type="entry name" value="Caspase-like"/>
    <property type="match status" value="1"/>
</dbReference>
<keyword evidence="22" id="KW-1185">Reference proteome</keyword>
<dbReference type="EMBL" id="JAFHDT010000007">
    <property type="protein sequence ID" value="KAI7807354.1"/>
    <property type="molecule type" value="Genomic_DNA"/>
</dbReference>
<dbReference type="PROSITE" id="PS50168">
    <property type="entry name" value="DED"/>
    <property type="match status" value="1"/>
</dbReference>
<dbReference type="AlphaFoldDB" id="A0A9W7WS75"/>
<keyword evidence="6" id="KW-0645">Protease</keyword>
<keyword evidence="4" id="KW-0963">Cytoplasm</keyword>
<dbReference type="PROSITE" id="PS01122">
    <property type="entry name" value="CASPASE_CYS"/>
    <property type="match status" value="1"/>
</dbReference>
<keyword evidence="10" id="KW-0788">Thiol protease</keyword>
<comment type="similarity">
    <text evidence="3 16">Belongs to the peptidase C14A family.</text>
</comment>
<proteinExistence type="inferred from homology"/>
<evidence type="ECO:0000256" key="4">
    <source>
        <dbReference type="ARBA" id="ARBA00022490"/>
    </source>
</evidence>
<dbReference type="GO" id="GO:0006508">
    <property type="term" value="P:proteolysis"/>
    <property type="evidence" value="ECO:0007669"/>
    <property type="project" value="UniProtKB-KW"/>
</dbReference>
<dbReference type="GO" id="GO:0005634">
    <property type="term" value="C:nucleus"/>
    <property type="evidence" value="ECO:0007669"/>
    <property type="project" value="UniProtKB-SubCell"/>
</dbReference>
<dbReference type="Proteomes" id="UP001059041">
    <property type="component" value="Linkage Group LG7"/>
</dbReference>
<comment type="subcellular location">
    <subcellularLocation>
        <location evidence="2">Cytoplasm</location>
    </subcellularLocation>
    <subcellularLocation>
        <location evidence="1">Nucleus</location>
    </subcellularLocation>
</comment>
<dbReference type="Pfam" id="PF00656">
    <property type="entry name" value="Peptidase_C14"/>
    <property type="match status" value="1"/>
</dbReference>
<dbReference type="InterPro" id="IPR001315">
    <property type="entry name" value="CARD"/>
</dbReference>
<evidence type="ECO:0000256" key="5">
    <source>
        <dbReference type="ARBA" id="ARBA00022553"/>
    </source>
</evidence>
<dbReference type="OrthoDB" id="6114029at2759"/>
<dbReference type="GO" id="GO:0032991">
    <property type="term" value="C:protein-containing complex"/>
    <property type="evidence" value="ECO:0007669"/>
    <property type="project" value="UniProtKB-ARBA"/>
</dbReference>
<dbReference type="GO" id="GO:0005737">
    <property type="term" value="C:cytoplasm"/>
    <property type="evidence" value="ECO:0007669"/>
    <property type="project" value="UniProtKB-SubCell"/>
</dbReference>
<dbReference type="PROSITE" id="PS50207">
    <property type="entry name" value="CASPASE_P10"/>
    <property type="match status" value="1"/>
</dbReference>
<sequence>MQSKQEPFKQSIRQNKCFLIDTLQEDPDFILQHVQQDELITDREYRLINRQRIGGEDVVIALLDKLMGKGEETCKKFIKLLERDEVLETFPNLKNHHILATDNPVKDISKLSIDLQKKLHRIYRELTSINVDQLKFLSMDLVCKEHLETVSDAKDLFFRLEEQELLDDGLLSELLYKIGRLDLLVIIDTSREQVERRLQACRDPNKGVSAYRYMLYGLSLRITEESLHQMRFQWSKCSKTQLGPYPSFLDIMIDMENQQRLGEDNLEELHNILSKCDQQLACSLEKFKNGHRNQEQGHEDDYYPVTQRPLGYCLIINNFEFSPTSLRNRTGTDKDRDDLTRVFRNMQFLVEVRNDLQGPDMLNVMKEFAEKDHSRMDVFVCCILSHGANSTVLGTDGQHILIRDHTLPYAESHTLATKPKLFFIQACQGSNMDRGVCMENRQETITTDGVFEKDAQMVVSSIPLEADFLIGMATVEHYQSFRNTTEGSIYIQELCKQLEECCPRKEDILSILTKVNCKVSKKILNGHKQIPEPRYTLTRKLVLPWTEVSDH</sequence>
<dbReference type="GO" id="GO:0004197">
    <property type="term" value="F:cysteine-type endopeptidase activity"/>
    <property type="evidence" value="ECO:0007669"/>
    <property type="project" value="InterPro"/>
</dbReference>
<dbReference type="InterPro" id="IPR002138">
    <property type="entry name" value="Pept_C14_p10"/>
</dbReference>
<keyword evidence="7" id="KW-0053">Apoptosis</keyword>
<evidence type="ECO:0000256" key="16">
    <source>
        <dbReference type="RuleBase" id="RU003971"/>
    </source>
</evidence>
<evidence type="ECO:0000256" key="10">
    <source>
        <dbReference type="ARBA" id="ARBA00022807"/>
    </source>
</evidence>
<evidence type="ECO:0000256" key="8">
    <source>
        <dbReference type="ARBA" id="ARBA00022737"/>
    </source>
</evidence>
<keyword evidence="11" id="KW-0865">Zymogen</keyword>
<dbReference type="GO" id="GO:0006915">
    <property type="term" value="P:apoptotic process"/>
    <property type="evidence" value="ECO:0007669"/>
    <property type="project" value="UniProtKB-KW"/>
</dbReference>
<dbReference type="InterPro" id="IPR001875">
    <property type="entry name" value="DED_dom"/>
</dbReference>
<evidence type="ECO:0000256" key="9">
    <source>
        <dbReference type="ARBA" id="ARBA00022801"/>
    </source>
</evidence>
<evidence type="ECO:0000256" key="11">
    <source>
        <dbReference type="ARBA" id="ARBA00023145"/>
    </source>
</evidence>